<reference evidence="1" key="1">
    <citation type="submission" date="2024-07" db="EMBL/GenBank/DDBJ databases">
        <title>Metagenome and Metagenome-Assembled Genomes of Archaea from a hot spring from the geothermal field of Los Azufres, Mexico.</title>
        <authorList>
            <person name="Marin-Paredes R."/>
            <person name="Martinez-Romero E."/>
            <person name="Servin-Garciduenas L.E."/>
        </authorList>
    </citation>
    <scope>NUCLEOTIDE SEQUENCE</scope>
    <source>
        <strain evidence="1">AZ1-454</strain>
    </source>
</reference>
<organism evidence="1 2">
    <name type="scientific">Candidatus Aramenus sulfurataquae</name>
    <dbReference type="NCBI Taxonomy" id="1326980"/>
    <lineage>
        <taxon>Archaea</taxon>
        <taxon>Thermoproteota</taxon>
        <taxon>Thermoprotei</taxon>
        <taxon>Sulfolobales</taxon>
        <taxon>Sulfolobaceae</taxon>
        <taxon>Candidatus Aramenus</taxon>
    </lineage>
</organism>
<name>A0ACC6TNF6_9CREN</name>
<dbReference type="Proteomes" id="UP000053480">
    <property type="component" value="Unassembled WGS sequence"/>
</dbReference>
<gene>
    <name evidence="1" type="ORF">TQ35_0004325</name>
</gene>
<evidence type="ECO:0000313" key="1">
    <source>
        <dbReference type="EMBL" id="MEW9491412.1"/>
    </source>
</evidence>
<accession>A0ACC6TNF6</accession>
<dbReference type="EMBL" id="JZWS03000004">
    <property type="protein sequence ID" value="MEW9491412.1"/>
    <property type="molecule type" value="Genomic_DNA"/>
</dbReference>
<proteinExistence type="predicted"/>
<protein>
    <submittedName>
        <fullName evidence="1">HD domain-containing protein</fullName>
    </submittedName>
</protein>
<evidence type="ECO:0000313" key="2">
    <source>
        <dbReference type="Proteomes" id="UP000053480"/>
    </source>
</evidence>
<comment type="caution">
    <text evidence="1">The sequence shown here is derived from an EMBL/GenBank/DDBJ whole genome shotgun (WGS) entry which is preliminary data.</text>
</comment>
<sequence length="411" mass="47682">MKLIRDPVHGYIEVSDKFLQVISTPVFQRLRYVKQTGLAYMVYPGMNHTRFEHSLGVMYLAREFVKFIADNSKLDFVDEDYVELVALAGLLHDVGHMPFSHTFENALILAKHVYGMDVEEYGKKTHVRVGEKVVKDFLSHVIDKEFSKNMSDPVGFVIRVLEERPRTEEEKLANLVVSNFVDADRGDYLLRDSYYAGVTYGYFDVERLKRFLVYVDGKVAVISKAVPIVEQFLLARMYMFENVYFHSVVGLYNAIVSHAIVNLMEKGLRIPEDEKEFSVFMDDMVLSRLGDVDERLRNAVLFRKGFKRVKKDVTGKCLDLFSSRREEIYEKMREYKGLLIYHEFNDVPYYEEKDEALYVYDGGEVKKLTAISLIAKSLKEIRKAVIGYHETVEDKARELVQLLEECKTLGP</sequence>